<dbReference type="AlphaFoldDB" id="A0A1I6ZVY2"/>
<dbReference type="Gene3D" id="3.40.50.620">
    <property type="entry name" value="HUPs"/>
    <property type="match status" value="1"/>
</dbReference>
<dbReference type="STRING" id="477690.SAMN05216474_1663"/>
<evidence type="ECO:0000256" key="3">
    <source>
        <dbReference type="ARBA" id="ARBA00022695"/>
    </source>
</evidence>
<dbReference type="InterPro" id="IPR050385">
    <property type="entry name" value="Archaeal_FAD_synthase"/>
</dbReference>
<evidence type="ECO:0000256" key="6">
    <source>
        <dbReference type="ARBA" id="ARBA00023277"/>
    </source>
</evidence>
<keyword evidence="4" id="KW-0547">Nucleotide-binding</keyword>
<evidence type="ECO:0000256" key="1">
    <source>
        <dbReference type="ARBA" id="ARBA00012519"/>
    </source>
</evidence>
<dbReference type="GO" id="GO:0016779">
    <property type="term" value="F:nucleotidyltransferase activity"/>
    <property type="evidence" value="ECO:0007669"/>
    <property type="project" value="UniProtKB-KW"/>
</dbReference>
<dbReference type="NCBIfam" id="TIGR02199">
    <property type="entry name" value="rfaE_dom_II"/>
    <property type="match status" value="1"/>
</dbReference>
<dbReference type="InterPro" id="IPR014729">
    <property type="entry name" value="Rossmann-like_a/b/a_fold"/>
</dbReference>
<dbReference type="EC" id="2.7.7.70" evidence="1"/>
<dbReference type="RefSeq" id="WP_244526204.1">
    <property type="nucleotide sequence ID" value="NZ_FPAS01000002.1"/>
</dbReference>
<dbReference type="SUPFAM" id="SSF52374">
    <property type="entry name" value="Nucleotidylyl transferase"/>
    <property type="match status" value="1"/>
</dbReference>
<dbReference type="PANTHER" id="PTHR43793">
    <property type="entry name" value="FAD SYNTHASE"/>
    <property type="match status" value="1"/>
</dbReference>
<keyword evidence="6" id="KW-0119">Carbohydrate metabolism</keyword>
<dbReference type="Pfam" id="PF01467">
    <property type="entry name" value="CTP_transf_like"/>
    <property type="match status" value="1"/>
</dbReference>
<dbReference type="GO" id="GO:0005524">
    <property type="term" value="F:ATP binding"/>
    <property type="evidence" value="ECO:0007669"/>
    <property type="project" value="UniProtKB-KW"/>
</dbReference>
<protein>
    <recommendedName>
        <fullName evidence="1">D-glycero-beta-D-manno-heptose 1-phosphate adenylyltransferase</fullName>
        <ecNumber evidence="1">2.7.7.70</ecNumber>
    </recommendedName>
</protein>
<evidence type="ECO:0000256" key="5">
    <source>
        <dbReference type="ARBA" id="ARBA00022840"/>
    </source>
</evidence>
<keyword evidence="2" id="KW-0808">Transferase</keyword>
<evidence type="ECO:0000313" key="10">
    <source>
        <dbReference type="Proteomes" id="UP000236454"/>
    </source>
</evidence>
<dbReference type="InterPro" id="IPR011914">
    <property type="entry name" value="RfaE_dom_II"/>
</dbReference>
<evidence type="ECO:0000256" key="7">
    <source>
        <dbReference type="ARBA" id="ARBA00047428"/>
    </source>
</evidence>
<name>A0A1I6ZVY2_9FLAO</name>
<evidence type="ECO:0000256" key="2">
    <source>
        <dbReference type="ARBA" id="ARBA00022679"/>
    </source>
</evidence>
<dbReference type="EMBL" id="FPAS01000002">
    <property type="protein sequence ID" value="SFT66870.1"/>
    <property type="molecule type" value="Genomic_DNA"/>
</dbReference>
<dbReference type="GO" id="GO:0016773">
    <property type="term" value="F:phosphotransferase activity, alcohol group as acceptor"/>
    <property type="evidence" value="ECO:0007669"/>
    <property type="project" value="InterPro"/>
</dbReference>
<feature type="domain" description="Cytidyltransferase-like" evidence="8">
    <location>
        <begin position="37"/>
        <end position="171"/>
    </location>
</feature>
<keyword evidence="5" id="KW-0067">ATP-binding</keyword>
<dbReference type="NCBIfam" id="TIGR00125">
    <property type="entry name" value="cyt_tran_rel"/>
    <property type="match status" value="1"/>
</dbReference>
<accession>A0A1I6ZVY2</accession>
<comment type="catalytic activity">
    <reaction evidence="7">
        <text>D-glycero-beta-D-manno-heptose 1-phosphate + ATP + H(+) = ADP-D-glycero-beta-D-manno-heptose + diphosphate</text>
        <dbReference type="Rhea" id="RHEA:27465"/>
        <dbReference type="ChEBI" id="CHEBI:15378"/>
        <dbReference type="ChEBI" id="CHEBI:30616"/>
        <dbReference type="ChEBI" id="CHEBI:33019"/>
        <dbReference type="ChEBI" id="CHEBI:59967"/>
        <dbReference type="ChEBI" id="CHEBI:61593"/>
        <dbReference type="EC" id="2.7.7.70"/>
    </reaction>
</comment>
<evidence type="ECO:0000259" key="8">
    <source>
        <dbReference type="Pfam" id="PF01467"/>
    </source>
</evidence>
<keyword evidence="10" id="KW-1185">Reference proteome</keyword>
<evidence type="ECO:0000313" key="9">
    <source>
        <dbReference type="EMBL" id="SFT66870.1"/>
    </source>
</evidence>
<evidence type="ECO:0000256" key="4">
    <source>
        <dbReference type="ARBA" id="ARBA00022741"/>
    </source>
</evidence>
<organism evidence="9 10">
    <name type="scientific">Lishizhenia tianjinensis</name>
    <dbReference type="NCBI Taxonomy" id="477690"/>
    <lineage>
        <taxon>Bacteria</taxon>
        <taxon>Pseudomonadati</taxon>
        <taxon>Bacteroidota</taxon>
        <taxon>Flavobacteriia</taxon>
        <taxon>Flavobacteriales</taxon>
        <taxon>Crocinitomicaceae</taxon>
        <taxon>Lishizhenia</taxon>
    </lineage>
</organism>
<reference evidence="9 10" key="1">
    <citation type="submission" date="2016-10" db="EMBL/GenBank/DDBJ databases">
        <authorList>
            <person name="de Groot N.N."/>
        </authorList>
    </citation>
    <scope>NUCLEOTIDE SEQUENCE [LARGE SCALE GENOMIC DNA]</scope>
    <source>
        <strain evidence="9 10">CGMCC 1.7005</strain>
    </source>
</reference>
<dbReference type="PANTHER" id="PTHR43793:SF2">
    <property type="entry name" value="BIFUNCTIONAL PROTEIN HLDE"/>
    <property type="match status" value="1"/>
</dbReference>
<keyword evidence="3" id="KW-0548">Nucleotidyltransferase</keyword>
<gene>
    <name evidence="9" type="ORF">SAMN05216474_1663</name>
</gene>
<dbReference type="GO" id="GO:0005975">
    <property type="term" value="P:carbohydrate metabolic process"/>
    <property type="evidence" value="ECO:0007669"/>
    <property type="project" value="InterPro"/>
</dbReference>
<dbReference type="InterPro" id="IPR004821">
    <property type="entry name" value="Cyt_trans-like"/>
</dbReference>
<proteinExistence type="predicted"/>
<sequence>MLEMKDRYAALMHKIVSVDEAKRRLEIWRLTPRQIVFTNGCFDILHKGHISYLAKAASLGNRLVIGLNSDASVKAQGKGEDRPVNAEMDRAAVLAALGFVDLVILFDEDTPINLINELNPHILVKGADYDANETDENAKTYIVGSKEVRANGGEVATIELEEGYSTTALIEKLKA</sequence>
<dbReference type="Proteomes" id="UP000236454">
    <property type="component" value="Unassembled WGS sequence"/>
</dbReference>